<keyword evidence="1" id="KW-0175">Coiled coil</keyword>
<dbReference type="RefSeq" id="WP_005683784.1">
    <property type="nucleotide sequence ID" value="NZ_ADNC01000027.1"/>
</dbReference>
<evidence type="ECO:0000313" key="3">
    <source>
        <dbReference type="Proteomes" id="UP000004757"/>
    </source>
</evidence>
<gene>
    <name evidence="2" type="ORF">MALL_0432</name>
</gene>
<comment type="caution">
    <text evidence="2">The sequence shown here is derived from an EMBL/GenBank/DDBJ whole genome shotgun (WGS) entry which is preliminary data.</text>
</comment>
<feature type="coiled-coil region" evidence="1">
    <location>
        <begin position="447"/>
        <end position="499"/>
    </location>
</feature>
<organism evidence="2 3">
    <name type="scientific">Mycoplasmopsis alligatoris A21JP2</name>
    <dbReference type="NCBI Taxonomy" id="747682"/>
    <lineage>
        <taxon>Bacteria</taxon>
        <taxon>Bacillati</taxon>
        <taxon>Mycoplasmatota</taxon>
        <taxon>Mycoplasmoidales</taxon>
        <taxon>Metamycoplasmataceae</taxon>
        <taxon>Mycoplasmopsis</taxon>
    </lineage>
</organism>
<dbReference type="EMBL" id="ADNC01000027">
    <property type="protein sequence ID" value="EFF41169.1"/>
    <property type="molecule type" value="Genomic_DNA"/>
</dbReference>
<proteinExistence type="predicted"/>
<accession>D4XWJ8</accession>
<protein>
    <submittedName>
        <fullName evidence="2">Uncharacterized protein</fullName>
    </submittedName>
</protein>
<keyword evidence="3" id="KW-1185">Reference proteome</keyword>
<dbReference type="Proteomes" id="UP000004757">
    <property type="component" value="Unassembled WGS sequence"/>
</dbReference>
<feature type="coiled-coil region" evidence="1">
    <location>
        <begin position="292"/>
        <end position="353"/>
    </location>
</feature>
<feature type="coiled-coil region" evidence="1">
    <location>
        <begin position="132"/>
        <end position="159"/>
    </location>
</feature>
<evidence type="ECO:0000256" key="1">
    <source>
        <dbReference type="SAM" id="Coils"/>
    </source>
</evidence>
<dbReference type="STRING" id="747682.MALL_0432"/>
<dbReference type="AlphaFoldDB" id="D4XWJ8"/>
<reference evidence="2 3" key="1">
    <citation type="submission" date="2010-03" db="EMBL/GenBank/DDBJ databases">
        <authorList>
            <person name="Glass J.I."/>
            <person name="Benders G.A."/>
            <person name="Durkin A.S."/>
            <person name="Farmerie W.G."/>
            <person name="Hlavinka K."/>
            <person name="Hostetler J."/>
            <person name="Jackson J."/>
            <person name="May M.A."/>
            <person name="Miller R.H."/>
            <person name="Paralanov V."/>
            <person name="Radune D."/>
            <person name="Szczypinski B."/>
            <person name="Brown D.R."/>
        </authorList>
    </citation>
    <scope>NUCLEOTIDE SEQUENCE [LARGE SCALE GENOMIC DNA]</scope>
    <source>
        <strain evidence="2 3">A21JP2</strain>
    </source>
</reference>
<evidence type="ECO:0000313" key="2">
    <source>
        <dbReference type="EMBL" id="EFF41169.1"/>
    </source>
</evidence>
<sequence>MLDKKTEITEKLKESGQLVTELSNNKDFDAIKNTLDAKNKEIADKIKADKSFDELEVIFNDLDDSIDKTKLEKAKLETGNNAIKELIKAKVDEIKDFITKMPSISDYDVIKSALNPLSAEYDKIKNDVSKNKQQLTEFLEQISTKLDKANEDKKVKDAEFVAKKASLSEKINEAKTFIDLLPENKDYTELKLTLQTSLDKANQDNGKENNSLAKLEEITNSLNSKLTEAKTSKEAKDELIKAEKDKISNKVSELDQFIQGLGEDEKYSELKTSLNEIKVISLNNSTDKTKTSEDLKAVLSKLQLDIEKATESRKVIDKKTELEAEIVKATELAKTLEENLDFAEAKKELNNKLKETNIAKDIENITSAKLEELITNLKSTFVSATAKKEAAETKLAQTKAKITEELGKVEQTLAGMPNVSDYETIKTSLEALKTEWNSIKDVKSKTNEELTTFANKLNEKHQEAKTNKNNTDKQLANKKKEVEEKIQEITSYLSELSKNADYTEFKSILESAKNKASTDKDVLTNSISDLANILSTITSALETAKEKQKEKIN</sequence>
<name>D4XWJ8_9BACT</name>